<gene>
    <name evidence="1" type="ORF">MPIPNATIZW_LOCUS14292</name>
</gene>
<name>A0ABP0A659_PIPNA</name>
<accession>A0ABP0A659</accession>
<organism evidence="1 2">
    <name type="scientific">Pipistrellus nathusii</name>
    <name type="common">Nathusius' pipistrelle</name>
    <dbReference type="NCBI Taxonomy" id="59473"/>
    <lineage>
        <taxon>Eukaryota</taxon>
        <taxon>Metazoa</taxon>
        <taxon>Chordata</taxon>
        <taxon>Craniata</taxon>
        <taxon>Vertebrata</taxon>
        <taxon>Euteleostomi</taxon>
        <taxon>Mammalia</taxon>
        <taxon>Eutheria</taxon>
        <taxon>Laurasiatheria</taxon>
        <taxon>Chiroptera</taxon>
        <taxon>Yangochiroptera</taxon>
        <taxon>Vespertilionidae</taxon>
        <taxon>Pipistrellus</taxon>
    </lineage>
</organism>
<proteinExistence type="predicted"/>
<evidence type="ECO:0000313" key="1">
    <source>
        <dbReference type="EMBL" id="CAK6445986.1"/>
    </source>
</evidence>
<dbReference type="EMBL" id="OY882862">
    <property type="protein sequence ID" value="CAK6445986.1"/>
    <property type="molecule type" value="Genomic_DNA"/>
</dbReference>
<dbReference type="Proteomes" id="UP001314169">
    <property type="component" value="Chromosome 5"/>
</dbReference>
<protein>
    <submittedName>
        <fullName evidence="1">Uncharacterized protein</fullName>
    </submittedName>
</protein>
<reference evidence="1" key="1">
    <citation type="submission" date="2023-12" db="EMBL/GenBank/DDBJ databases">
        <authorList>
            <person name="Brown T."/>
        </authorList>
    </citation>
    <scope>NUCLEOTIDE SEQUENCE</scope>
</reference>
<sequence>MGLQDPGFSIFKANFYYSFCSMYAATCLCEYSLSTKLASCPCLLLVPGARPVFLLPWICWKWEGIGSGPGGGYLLARARSSQGDLGAASPNTPALVAFGLTLWISQLPKWDEA</sequence>
<evidence type="ECO:0000313" key="2">
    <source>
        <dbReference type="Proteomes" id="UP001314169"/>
    </source>
</evidence>
<keyword evidence="2" id="KW-1185">Reference proteome</keyword>